<feature type="transmembrane region" description="Helical" evidence="1">
    <location>
        <begin position="58"/>
        <end position="77"/>
    </location>
</feature>
<keyword evidence="1" id="KW-0472">Membrane</keyword>
<keyword evidence="1" id="KW-0812">Transmembrane</keyword>
<reference evidence="2 3" key="1">
    <citation type="submission" date="2014-09" db="EMBL/GenBank/DDBJ databases">
        <title>Xanthomonadaceae 3.5X direct submission.</title>
        <authorList>
            <person name="Fang T."/>
            <person name="Wang H."/>
        </authorList>
    </citation>
    <scope>NUCLEOTIDE SEQUENCE [LARGE SCALE GENOMIC DNA]</scope>
    <source>
        <strain evidence="2 3">3.5X</strain>
    </source>
</reference>
<proteinExistence type="predicted"/>
<gene>
    <name evidence="2" type="ORF">LF63_0104985</name>
</gene>
<evidence type="ECO:0000313" key="3">
    <source>
        <dbReference type="Proteomes" id="UP000029708"/>
    </source>
</evidence>
<sequence length="85" mass="9057">MRIPEKTVLAVSGVLLLLSTVQNAVSVFDGATMSQIHTLAASQKHDAGAFVLGYESGLGLVILIKLLCGLALLGLLLRRARETRR</sequence>
<keyword evidence="3" id="KW-1185">Reference proteome</keyword>
<evidence type="ECO:0000256" key="1">
    <source>
        <dbReference type="SAM" id="Phobius"/>
    </source>
</evidence>
<protein>
    <submittedName>
        <fullName evidence="2">Uncharacterized protein</fullName>
    </submittedName>
</protein>
<evidence type="ECO:0000313" key="2">
    <source>
        <dbReference type="EMBL" id="KGI77785.1"/>
    </source>
</evidence>
<dbReference type="EMBL" id="JROI01000010">
    <property type="protein sequence ID" value="KGI77785.1"/>
    <property type="molecule type" value="Genomic_DNA"/>
</dbReference>
<organism evidence="2 3">
    <name type="scientific">Oleiagrimonas soli</name>
    <dbReference type="NCBI Taxonomy" id="1543381"/>
    <lineage>
        <taxon>Bacteria</taxon>
        <taxon>Pseudomonadati</taxon>
        <taxon>Pseudomonadota</taxon>
        <taxon>Gammaproteobacteria</taxon>
        <taxon>Lysobacterales</taxon>
        <taxon>Rhodanobacteraceae</taxon>
        <taxon>Oleiagrimonas</taxon>
    </lineage>
</organism>
<dbReference type="Proteomes" id="UP000029708">
    <property type="component" value="Unassembled WGS sequence"/>
</dbReference>
<name>A0A099CXM4_9GAMM</name>
<accession>A0A099CXM4</accession>
<dbReference type="HOGENOM" id="CLU_2509436_0_0_6"/>
<keyword evidence="1" id="KW-1133">Transmembrane helix</keyword>
<comment type="caution">
    <text evidence="2">The sequence shown here is derived from an EMBL/GenBank/DDBJ whole genome shotgun (WGS) entry which is preliminary data.</text>
</comment>
<dbReference type="AlphaFoldDB" id="A0A099CXM4"/>